<keyword evidence="1" id="KW-0812">Transmembrane</keyword>
<name>A0A1E4TVB3_PACTA</name>
<dbReference type="EMBL" id="KV454014">
    <property type="protein sequence ID" value="ODV95702.1"/>
    <property type="molecule type" value="Genomic_DNA"/>
</dbReference>
<evidence type="ECO:0000313" key="3">
    <source>
        <dbReference type="Proteomes" id="UP000094236"/>
    </source>
</evidence>
<organism evidence="2 3">
    <name type="scientific">Pachysolen tannophilus NRRL Y-2460</name>
    <dbReference type="NCBI Taxonomy" id="669874"/>
    <lineage>
        <taxon>Eukaryota</taxon>
        <taxon>Fungi</taxon>
        <taxon>Dikarya</taxon>
        <taxon>Ascomycota</taxon>
        <taxon>Saccharomycotina</taxon>
        <taxon>Pichiomycetes</taxon>
        <taxon>Pachysolenaceae</taxon>
        <taxon>Pachysolen</taxon>
    </lineage>
</organism>
<feature type="transmembrane region" description="Helical" evidence="1">
    <location>
        <begin position="133"/>
        <end position="151"/>
    </location>
</feature>
<accession>A0A1E4TVB3</accession>
<dbReference type="OrthoDB" id="2149840at2759"/>
<protein>
    <submittedName>
        <fullName evidence="2">Uncharacterized protein</fullName>
    </submittedName>
</protein>
<proteinExistence type="predicted"/>
<dbReference type="Proteomes" id="UP000094236">
    <property type="component" value="Unassembled WGS sequence"/>
</dbReference>
<dbReference type="AlphaFoldDB" id="A0A1E4TVB3"/>
<evidence type="ECO:0000313" key="2">
    <source>
        <dbReference type="EMBL" id="ODV95702.1"/>
    </source>
</evidence>
<sequence length="158" mass="17816">TAVTIWSGIWFNSQNFSLKTSVIIGCSLMVLGKSLSLLFPKYLPISKPLWTPTFVMASSGWSILKYTLVKLSLPYIPSIIIQSLNNVGQKSLEVYFAGEFFYVLLTMGENKSLWFKAKNTLTSLFKNENISRAILTTIFDVSLVGLAAFFTKYDVKFR</sequence>
<evidence type="ECO:0000256" key="1">
    <source>
        <dbReference type="SAM" id="Phobius"/>
    </source>
</evidence>
<keyword evidence="1" id="KW-0472">Membrane</keyword>
<keyword evidence="3" id="KW-1185">Reference proteome</keyword>
<keyword evidence="1" id="KW-1133">Transmembrane helix</keyword>
<gene>
    <name evidence="2" type="ORF">PACTADRAFT_21531</name>
</gene>
<feature type="non-terminal residue" evidence="2">
    <location>
        <position position="1"/>
    </location>
</feature>
<reference evidence="3" key="1">
    <citation type="submission" date="2016-05" db="EMBL/GenBank/DDBJ databases">
        <title>Comparative genomics of biotechnologically important yeasts.</title>
        <authorList>
            <consortium name="DOE Joint Genome Institute"/>
            <person name="Riley R."/>
            <person name="Haridas S."/>
            <person name="Wolfe K.H."/>
            <person name="Lopes M.R."/>
            <person name="Hittinger C.T."/>
            <person name="Goker M."/>
            <person name="Salamov A."/>
            <person name="Wisecaver J."/>
            <person name="Long T.M."/>
            <person name="Aerts A.L."/>
            <person name="Barry K."/>
            <person name="Choi C."/>
            <person name="Clum A."/>
            <person name="Coughlan A.Y."/>
            <person name="Deshpande S."/>
            <person name="Douglass A.P."/>
            <person name="Hanson S.J."/>
            <person name="Klenk H.-P."/>
            <person name="Labutti K."/>
            <person name="Lapidus A."/>
            <person name="Lindquist E."/>
            <person name="Lipzen A."/>
            <person name="Meier-Kolthoff J.P."/>
            <person name="Ohm R.A."/>
            <person name="Otillar R.P."/>
            <person name="Pangilinan J."/>
            <person name="Peng Y."/>
            <person name="Rokas A."/>
            <person name="Rosa C.A."/>
            <person name="Scheuner C."/>
            <person name="Sibirny A.A."/>
            <person name="Slot J.C."/>
            <person name="Stielow J.B."/>
            <person name="Sun H."/>
            <person name="Kurtzman C.P."/>
            <person name="Blackwell M."/>
            <person name="Grigoriev I.V."/>
            <person name="Jeffries T.W."/>
        </authorList>
    </citation>
    <scope>NUCLEOTIDE SEQUENCE [LARGE SCALE GENOMIC DNA]</scope>
    <source>
        <strain evidence="3">NRRL Y-2460</strain>
    </source>
</reference>
<feature type="transmembrane region" description="Helical" evidence="1">
    <location>
        <begin position="20"/>
        <end position="39"/>
    </location>
</feature>
<feature type="non-terminal residue" evidence="2">
    <location>
        <position position="158"/>
    </location>
</feature>